<keyword evidence="9" id="KW-0560">Oxidoreductase</keyword>
<evidence type="ECO:0000256" key="1">
    <source>
        <dbReference type="ARBA" id="ARBA00001974"/>
    </source>
</evidence>
<evidence type="ECO:0000256" key="14">
    <source>
        <dbReference type="SAM" id="Phobius"/>
    </source>
</evidence>
<gene>
    <name evidence="16" type="ORF">GCM10011314_27960</name>
</gene>
<evidence type="ECO:0000256" key="2">
    <source>
        <dbReference type="ARBA" id="ARBA00004141"/>
    </source>
</evidence>
<dbReference type="GO" id="GO:0046872">
    <property type="term" value="F:metal ion binding"/>
    <property type="evidence" value="ECO:0007669"/>
    <property type="project" value="UniProtKB-KW"/>
</dbReference>
<dbReference type="EMBL" id="BMEA01000002">
    <property type="protein sequence ID" value="GGB86578.1"/>
    <property type="molecule type" value="Genomic_DNA"/>
</dbReference>
<dbReference type="Proteomes" id="UP000628079">
    <property type="component" value="Unassembled WGS sequence"/>
</dbReference>
<accession>A0A8H9KTH8</accession>
<feature type="transmembrane region" description="Helical" evidence="14">
    <location>
        <begin position="175"/>
        <end position="196"/>
    </location>
</feature>
<name>A0A8H9KTH8_9MICO</name>
<dbReference type="GO" id="GO:0016491">
    <property type="term" value="F:oxidoreductase activity"/>
    <property type="evidence" value="ECO:0007669"/>
    <property type="project" value="UniProtKB-KW"/>
</dbReference>
<keyword evidence="12 14" id="KW-0472">Membrane</keyword>
<dbReference type="Gene3D" id="3.40.50.80">
    <property type="entry name" value="Nucleotide-binding domain of ferredoxin-NADP reductase (FNR) module"/>
    <property type="match status" value="1"/>
</dbReference>
<dbReference type="InterPro" id="IPR017927">
    <property type="entry name" value="FAD-bd_FR_type"/>
</dbReference>
<evidence type="ECO:0000256" key="4">
    <source>
        <dbReference type="ARBA" id="ARBA00022692"/>
    </source>
</evidence>
<feature type="transmembrane region" description="Helical" evidence="14">
    <location>
        <begin position="62"/>
        <end position="83"/>
    </location>
</feature>
<dbReference type="Gene3D" id="2.40.30.10">
    <property type="entry name" value="Translation factors"/>
    <property type="match status" value="1"/>
</dbReference>
<evidence type="ECO:0000256" key="13">
    <source>
        <dbReference type="SAM" id="MobiDB-lite"/>
    </source>
</evidence>
<dbReference type="SUPFAM" id="SSF52343">
    <property type="entry name" value="Ferredoxin reductase-like, C-terminal NADP-linked domain"/>
    <property type="match status" value="1"/>
</dbReference>
<feature type="transmembrane region" description="Helical" evidence="14">
    <location>
        <begin position="31"/>
        <end position="50"/>
    </location>
</feature>
<evidence type="ECO:0000256" key="7">
    <source>
        <dbReference type="ARBA" id="ARBA00022827"/>
    </source>
</evidence>
<dbReference type="InterPro" id="IPR000778">
    <property type="entry name" value="Cyt_b245_heavy_chain"/>
</dbReference>
<feature type="transmembrane region" description="Helical" evidence="14">
    <location>
        <begin position="103"/>
        <end position="125"/>
    </location>
</feature>
<keyword evidence="11" id="KW-0411">Iron-sulfur</keyword>
<keyword evidence="8 14" id="KW-1133">Transmembrane helix</keyword>
<keyword evidence="5" id="KW-0001">2Fe-2S</keyword>
<dbReference type="CDD" id="cd06198">
    <property type="entry name" value="FNR_like_3"/>
    <property type="match status" value="1"/>
</dbReference>
<keyword evidence="7" id="KW-0274">FAD</keyword>
<evidence type="ECO:0000256" key="6">
    <source>
        <dbReference type="ARBA" id="ARBA00022723"/>
    </source>
</evidence>
<feature type="transmembrane region" description="Helical" evidence="14">
    <location>
        <begin position="208"/>
        <end position="228"/>
    </location>
</feature>
<evidence type="ECO:0000256" key="3">
    <source>
        <dbReference type="ARBA" id="ARBA00022630"/>
    </source>
</evidence>
<dbReference type="PROSITE" id="PS51384">
    <property type="entry name" value="FAD_FR"/>
    <property type="match status" value="1"/>
</dbReference>
<feature type="domain" description="FAD-binding FR-type" evidence="15">
    <location>
        <begin position="233"/>
        <end position="333"/>
    </location>
</feature>
<dbReference type="AlphaFoldDB" id="A0A8H9KTH8"/>
<sequence length="468" mass="50672">MTALPRPRVVDSRRAPGAAPVPGWWRESSGLALWALLVWVTSLWVLHGGLHDLTGLADGLTSLGRLTGLLASALLLVQVLLMARLPWVEQAWGQDRLARTHRLVGFASFTLMLGHIVLIVLGYAASSDLGLWGTVWDLVVSYPGMLLAVAGTAALVMVVVTSVKRARARLRYESWHLIHLYGYLGAGLALPHQLWTGRDFTASPVSTWFWWTLYAVAAGSVLVFRVGVPLVRSLRSPLRVAEVRHDAHDVTTVTVTGPGVARLRARGGQFFQWRFLDGPGWTRAHPYSLSAAPDGTSLRFTAAHVGDGTRRLATLRPGTRVLLEGPYGRLHEGVRTRRKVLLMGAGIGITPMRALLEELDAAPGDVTVVQRVRDRGAAVLGDEISALAAAKGARHVVVAGPRIPGRPTWLPAQASHLTDADALRDLVPDVAEHDVYLCGSPAWMEAARAAAVEAGVPDEHVHLERFSY</sequence>
<comment type="caution">
    <text evidence="16">The sequence shown here is derived from an EMBL/GenBank/DDBJ whole genome shotgun (WGS) entry which is preliminary data.</text>
</comment>
<dbReference type="SUPFAM" id="SSF63380">
    <property type="entry name" value="Riboflavin synthase domain-like"/>
    <property type="match status" value="1"/>
</dbReference>
<dbReference type="InterPro" id="IPR039261">
    <property type="entry name" value="FNR_nucleotide-bd"/>
</dbReference>
<keyword evidence="3" id="KW-0285">Flavoprotein</keyword>
<evidence type="ECO:0000256" key="5">
    <source>
        <dbReference type="ARBA" id="ARBA00022714"/>
    </source>
</evidence>
<dbReference type="InterPro" id="IPR017938">
    <property type="entry name" value="Riboflavin_synthase-like_b-brl"/>
</dbReference>
<dbReference type="RefSeq" id="WP_035946457.1">
    <property type="nucleotide sequence ID" value="NZ_BMEA01000002.1"/>
</dbReference>
<evidence type="ECO:0000313" key="16">
    <source>
        <dbReference type="EMBL" id="GGB86578.1"/>
    </source>
</evidence>
<evidence type="ECO:0000256" key="10">
    <source>
        <dbReference type="ARBA" id="ARBA00023004"/>
    </source>
</evidence>
<dbReference type="GO" id="GO:0050660">
    <property type="term" value="F:flavin adenine dinucleotide binding"/>
    <property type="evidence" value="ECO:0007669"/>
    <property type="project" value="TreeGrafter"/>
</dbReference>
<dbReference type="InterPro" id="IPR013130">
    <property type="entry name" value="Fe3_Rdtase_TM_dom"/>
</dbReference>
<evidence type="ECO:0000256" key="9">
    <source>
        <dbReference type="ARBA" id="ARBA00023002"/>
    </source>
</evidence>
<reference evidence="16" key="2">
    <citation type="submission" date="2020-09" db="EMBL/GenBank/DDBJ databases">
        <authorList>
            <person name="Sun Q."/>
            <person name="Zhou Y."/>
        </authorList>
    </citation>
    <scope>NUCLEOTIDE SEQUENCE</scope>
    <source>
        <strain evidence="16">CGMCC 1.10749</strain>
    </source>
</reference>
<proteinExistence type="predicted"/>
<feature type="region of interest" description="Disordered" evidence="13">
    <location>
        <begin position="1"/>
        <end position="20"/>
    </location>
</feature>
<dbReference type="PRINTS" id="PR00466">
    <property type="entry name" value="GP91PHOX"/>
</dbReference>
<organism evidence="16 17">
    <name type="scientific">Knoellia flava</name>
    <dbReference type="NCBI Taxonomy" id="913969"/>
    <lineage>
        <taxon>Bacteria</taxon>
        <taxon>Bacillati</taxon>
        <taxon>Actinomycetota</taxon>
        <taxon>Actinomycetes</taxon>
        <taxon>Micrococcales</taxon>
        <taxon>Intrasporangiaceae</taxon>
        <taxon>Knoellia</taxon>
    </lineage>
</organism>
<dbReference type="GO" id="GO:0016020">
    <property type="term" value="C:membrane"/>
    <property type="evidence" value="ECO:0007669"/>
    <property type="project" value="UniProtKB-SubCell"/>
</dbReference>
<dbReference type="InterPro" id="IPR050415">
    <property type="entry name" value="MRET"/>
</dbReference>
<keyword evidence="10" id="KW-0408">Iron</keyword>
<protein>
    <submittedName>
        <fullName evidence="16">Oxidoreductase</fullName>
    </submittedName>
</protein>
<keyword evidence="4 14" id="KW-0812">Transmembrane</keyword>
<evidence type="ECO:0000256" key="12">
    <source>
        <dbReference type="ARBA" id="ARBA00023136"/>
    </source>
</evidence>
<dbReference type="Pfam" id="PF01794">
    <property type="entry name" value="Ferric_reduct"/>
    <property type="match status" value="1"/>
</dbReference>
<dbReference type="Pfam" id="PF00175">
    <property type="entry name" value="NAD_binding_1"/>
    <property type="match status" value="1"/>
</dbReference>
<keyword evidence="6" id="KW-0479">Metal-binding</keyword>
<evidence type="ECO:0000313" key="17">
    <source>
        <dbReference type="Proteomes" id="UP000628079"/>
    </source>
</evidence>
<feature type="transmembrane region" description="Helical" evidence="14">
    <location>
        <begin position="145"/>
        <end position="163"/>
    </location>
</feature>
<comment type="cofactor">
    <cofactor evidence="1">
        <name>FAD</name>
        <dbReference type="ChEBI" id="CHEBI:57692"/>
    </cofactor>
</comment>
<dbReference type="InterPro" id="IPR001433">
    <property type="entry name" value="OxRdtase_FAD/NAD-bd"/>
</dbReference>
<dbReference type="GO" id="GO:0051537">
    <property type="term" value="F:2 iron, 2 sulfur cluster binding"/>
    <property type="evidence" value="ECO:0007669"/>
    <property type="project" value="UniProtKB-KW"/>
</dbReference>
<dbReference type="PANTHER" id="PTHR47354">
    <property type="entry name" value="NADH OXIDOREDUCTASE HCR"/>
    <property type="match status" value="1"/>
</dbReference>
<evidence type="ECO:0000256" key="11">
    <source>
        <dbReference type="ARBA" id="ARBA00023014"/>
    </source>
</evidence>
<evidence type="ECO:0000256" key="8">
    <source>
        <dbReference type="ARBA" id="ARBA00022989"/>
    </source>
</evidence>
<comment type="subcellular location">
    <subcellularLocation>
        <location evidence="2">Membrane</location>
        <topology evidence="2">Multi-pass membrane protein</topology>
    </subcellularLocation>
</comment>
<reference evidence="16" key="1">
    <citation type="journal article" date="2014" name="Int. J. Syst. Evol. Microbiol.">
        <title>Complete genome sequence of Corynebacterium casei LMG S-19264T (=DSM 44701T), isolated from a smear-ripened cheese.</title>
        <authorList>
            <consortium name="US DOE Joint Genome Institute (JGI-PGF)"/>
            <person name="Walter F."/>
            <person name="Albersmeier A."/>
            <person name="Kalinowski J."/>
            <person name="Ruckert C."/>
        </authorList>
    </citation>
    <scope>NUCLEOTIDE SEQUENCE</scope>
    <source>
        <strain evidence="16">CGMCC 1.10749</strain>
    </source>
</reference>
<dbReference type="PANTHER" id="PTHR47354:SF8">
    <property type="entry name" value="1,2-PHENYLACETYL-COA EPOXIDASE, SUBUNIT E"/>
    <property type="match status" value="1"/>
</dbReference>
<evidence type="ECO:0000259" key="15">
    <source>
        <dbReference type="PROSITE" id="PS51384"/>
    </source>
</evidence>